<dbReference type="EMBL" id="JAUDFV010000165">
    <property type="protein sequence ID" value="KAL2712712.1"/>
    <property type="molecule type" value="Genomic_DNA"/>
</dbReference>
<accession>A0ABD1ZWG8</accession>
<organism evidence="1 2">
    <name type="scientific">Vespula squamosa</name>
    <name type="common">Southern yellow jacket</name>
    <name type="synonym">Wasp</name>
    <dbReference type="NCBI Taxonomy" id="30214"/>
    <lineage>
        <taxon>Eukaryota</taxon>
        <taxon>Metazoa</taxon>
        <taxon>Ecdysozoa</taxon>
        <taxon>Arthropoda</taxon>
        <taxon>Hexapoda</taxon>
        <taxon>Insecta</taxon>
        <taxon>Pterygota</taxon>
        <taxon>Neoptera</taxon>
        <taxon>Endopterygota</taxon>
        <taxon>Hymenoptera</taxon>
        <taxon>Apocrita</taxon>
        <taxon>Aculeata</taxon>
        <taxon>Vespoidea</taxon>
        <taxon>Vespidae</taxon>
        <taxon>Vespinae</taxon>
        <taxon>Vespula</taxon>
    </lineage>
</organism>
<sequence length="126" mass="14652">MYLLFKTDLVNKILPGAVNFGITHGFACCILRRTELLILGRIFPLKTLSRDWCCAIIFLNKSSFSCSIFRTSSSVKLINEQEPLFKYCDLVSSDSSQESSEQKDSFFHNYYPHHHLHQLRVCLEHY</sequence>
<comment type="caution">
    <text evidence="1">The sequence shown here is derived from an EMBL/GenBank/DDBJ whole genome shotgun (WGS) entry which is preliminary data.</text>
</comment>
<keyword evidence="2" id="KW-1185">Reference proteome</keyword>
<dbReference type="Proteomes" id="UP001607302">
    <property type="component" value="Unassembled WGS sequence"/>
</dbReference>
<name>A0ABD1ZWG8_VESSQ</name>
<evidence type="ECO:0000313" key="2">
    <source>
        <dbReference type="Proteomes" id="UP001607302"/>
    </source>
</evidence>
<evidence type="ECO:0000313" key="1">
    <source>
        <dbReference type="EMBL" id="KAL2712712.1"/>
    </source>
</evidence>
<protein>
    <submittedName>
        <fullName evidence="1">Uncharacterized protein</fullName>
    </submittedName>
</protein>
<dbReference type="AlphaFoldDB" id="A0ABD1ZWG8"/>
<proteinExistence type="predicted"/>
<gene>
    <name evidence="1" type="ORF">V1478_017667</name>
</gene>
<reference evidence="1 2" key="1">
    <citation type="journal article" date="2024" name="Ann. Entomol. Soc. Am.">
        <title>Genomic analyses of the southern and eastern yellowjacket wasps (Hymenoptera: Vespidae) reveal evolutionary signatures of social life.</title>
        <authorList>
            <person name="Catto M.A."/>
            <person name="Caine P.B."/>
            <person name="Orr S.E."/>
            <person name="Hunt B.G."/>
            <person name="Goodisman M.A.D."/>
        </authorList>
    </citation>
    <scope>NUCLEOTIDE SEQUENCE [LARGE SCALE GENOMIC DNA]</scope>
    <source>
        <strain evidence="1">233</strain>
        <tissue evidence="1">Head and thorax</tissue>
    </source>
</reference>